<feature type="transmembrane region" description="Helical" evidence="2">
    <location>
        <begin position="412"/>
        <end position="434"/>
    </location>
</feature>
<feature type="transmembrane region" description="Helical" evidence="2">
    <location>
        <begin position="830"/>
        <end position="851"/>
    </location>
</feature>
<sequence>MFESLIGLAAIIALFVIISRQQSRIGLIERELGALRSLVLSSAVPSAARPVEQNAADDKPVEAAAFADMIPPSTANAEAPAAQAGAAGSEAVSGPWATGEAPSETAGPVTAEPAESAKPAAKAARQSDVETALGTRWAVWVGGIALALGGLFLIRYTIEAGIFGPGVRLTMAALLGLVLIAGGEFIRRTGFRVPVQGAAGAYIPAILTAAGAFILFGTVYAAHGIYGFIGPTLAFTLLGVIGVATIVAALVHGQALAGIGLVGAMLTPMLIAAEAPNPWALFGYLAIVLAATGVIARMRDWKALMAAAFAGTGIWTILYMTDAPGANLSTILFIDAVTLAVLAFVWLGGRGEEGPASRFDWPSIAPAFFVAFSALGLSVDPAFAAAGYALPGAVLLAAMLAVALYRPTALPLLHAAGLVTGMIYLGIIPPTTIASDIIGGSLGVGGQPAVVSDALTRNIGIGVGLLFIAAGFWAARRWAATAWIRSASWAAWGVIAPLVVLLALWFTFGNLDRDLLYAAVAALLVVVFAAGGEWIARAEEPPLKGDASVSFALAGAAVAGLLLLHMAFGSGWTTVLIGATAIVPALATRWRSYPVLGWISVAAVIAVLGRVAYDPTIVGAGLLSTTPVFNWLLLGYGVPALAFGFAAWQLARTTNGRPRLAMEAAAALFALLTLAMLVRHAMHGGVIDTGVMTLAEQAIYTLIAIGAGAILVAIDMRSPSSVLRYGSMAAGVASVAFIVVRHFVVLNPLLSDESIGQIPVFNLLFLAYLLPAVAAGGLALYARDKRPKWYAQMLAVVAALLALAYATLSVRRLFKGEFIGLWSGLGQLETYTYSALWLAIGVALLTAGVWLKSQVLRIASAALIAIAVLKVFLFDMSELEGVLRALSFIGLGAVLIGIGLFYQRLLTRAAKDADRDEQEQTDSNPVRE</sequence>
<keyword evidence="2" id="KW-1133">Transmembrane helix</keyword>
<feature type="transmembrane region" description="Helical" evidence="2">
    <location>
        <begin position="570"/>
        <end position="588"/>
    </location>
</feature>
<proteinExistence type="predicted"/>
<feature type="transmembrane region" description="Helical" evidence="2">
    <location>
        <begin position="454"/>
        <end position="475"/>
    </location>
</feature>
<comment type="caution">
    <text evidence="3">The sequence shown here is derived from an EMBL/GenBank/DDBJ whole genome shotgun (WGS) entry which is preliminary data.</text>
</comment>
<feature type="transmembrane region" description="Helical" evidence="2">
    <location>
        <begin position="660"/>
        <end position="678"/>
    </location>
</feature>
<feature type="transmembrane region" description="Helical" evidence="2">
    <location>
        <begin position="628"/>
        <end position="648"/>
    </location>
</feature>
<feature type="transmembrane region" description="Helical" evidence="2">
    <location>
        <begin position="882"/>
        <end position="902"/>
    </location>
</feature>
<feature type="region of interest" description="Disordered" evidence="1">
    <location>
        <begin position="91"/>
        <end position="123"/>
    </location>
</feature>
<feature type="compositionally biased region" description="Low complexity" evidence="1">
    <location>
        <begin position="111"/>
        <end position="123"/>
    </location>
</feature>
<feature type="transmembrane region" description="Helical" evidence="2">
    <location>
        <begin position="789"/>
        <end position="810"/>
    </location>
</feature>
<feature type="transmembrane region" description="Helical" evidence="2">
    <location>
        <begin position="255"/>
        <end position="273"/>
    </location>
</feature>
<feature type="transmembrane region" description="Helical" evidence="2">
    <location>
        <begin position="162"/>
        <end position="186"/>
    </location>
</feature>
<feature type="transmembrane region" description="Helical" evidence="2">
    <location>
        <begin position="279"/>
        <end position="296"/>
    </location>
</feature>
<feature type="transmembrane region" description="Helical" evidence="2">
    <location>
        <begin position="698"/>
        <end position="715"/>
    </location>
</feature>
<keyword evidence="4" id="KW-1185">Reference proteome</keyword>
<feature type="transmembrane region" description="Helical" evidence="2">
    <location>
        <begin position="303"/>
        <end position="320"/>
    </location>
</feature>
<dbReference type="Pfam" id="PF10101">
    <property type="entry name" value="DUF2339"/>
    <property type="match status" value="1"/>
</dbReference>
<protein>
    <submittedName>
        <fullName evidence="3">DUF2339 domain-containing protein</fullName>
    </submittedName>
</protein>
<name>A0A3A5KHG9_9HYPH</name>
<dbReference type="EMBL" id="QZWZ01000019">
    <property type="protein sequence ID" value="RJT34928.1"/>
    <property type="molecule type" value="Genomic_DNA"/>
</dbReference>
<feature type="transmembrane region" description="Helical" evidence="2">
    <location>
        <begin position="858"/>
        <end position="876"/>
    </location>
</feature>
<feature type="transmembrane region" description="Helical" evidence="2">
    <location>
        <begin position="137"/>
        <end position="156"/>
    </location>
</feature>
<evidence type="ECO:0000313" key="3">
    <source>
        <dbReference type="EMBL" id="RJT34928.1"/>
    </source>
</evidence>
<dbReference type="InterPro" id="IPR014600">
    <property type="entry name" value="UCP035905_mem"/>
</dbReference>
<feature type="transmembrane region" description="Helical" evidence="2">
    <location>
        <begin position="487"/>
        <end position="509"/>
    </location>
</feature>
<dbReference type="OrthoDB" id="5422830at2"/>
<dbReference type="AlphaFoldDB" id="A0A3A5KHG9"/>
<feature type="transmembrane region" description="Helical" evidence="2">
    <location>
        <begin position="595"/>
        <end position="613"/>
    </location>
</feature>
<feature type="transmembrane region" description="Helical" evidence="2">
    <location>
        <begin position="198"/>
        <end position="222"/>
    </location>
</feature>
<feature type="transmembrane region" description="Helical" evidence="2">
    <location>
        <begin position="228"/>
        <end position="248"/>
    </location>
</feature>
<accession>A0A3A5KHG9</accession>
<dbReference type="PANTHER" id="PTHR38434:SF1">
    <property type="entry name" value="BLL2549 PROTEIN"/>
    <property type="match status" value="1"/>
</dbReference>
<dbReference type="InterPro" id="IPR019286">
    <property type="entry name" value="DUF2339_TM"/>
</dbReference>
<organism evidence="3 4">
    <name type="scientific">Mesorhizobium waimense</name>
    <dbReference type="NCBI Taxonomy" id="1300307"/>
    <lineage>
        <taxon>Bacteria</taxon>
        <taxon>Pseudomonadati</taxon>
        <taxon>Pseudomonadota</taxon>
        <taxon>Alphaproteobacteria</taxon>
        <taxon>Hyphomicrobiales</taxon>
        <taxon>Phyllobacteriaceae</taxon>
        <taxon>Mesorhizobium</taxon>
    </lineage>
</organism>
<feature type="transmembrane region" description="Helical" evidence="2">
    <location>
        <begin position="359"/>
        <end position="379"/>
    </location>
</feature>
<keyword evidence="2" id="KW-0812">Transmembrane</keyword>
<evidence type="ECO:0000313" key="4">
    <source>
        <dbReference type="Proteomes" id="UP000272706"/>
    </source>
</evidence>
<feature type="transmembrane region" description="Helical" evidence="2">
    <location>
        <begin position="547"/>
        <end position="564"/>
    </location>
</feature>
<gene>
    <name evidence="3" type="ORF">D3227_23130</name>
</gene>
<reference evidence="3 4" key="1">
    <citation type="submission" date="2018-09" db="EMBL/GenBank/DDBJ databases">
        <title>Mesorhizobium carmichaelinearum sp. nov. isolated from Carmichaelinea spp. root nodules in New Zealand.</title>
        <authorList>
            <person name="De Meyer S.E."/>
        </authorList>
    </citation>
    <scope>NUCLEOTIDE SEQUENCE [LARGE SCALE GENOMIC DNA]</scope>
    <source>
        <strain evidence="3 4">ICMP19557</strain>
    </source>
</reference>
<dbReference type="PIRSF" id="PIRSF035905">
    <property type="entry name" value="UCP035905_mp"/>
    <property type="match status" value="1"/>
</dbReference>
<dbReference type="RefSeq" id="WP_120016600.1">
    <property type="nucleotide sequence ID" value="NZ_QZWZ01000019.1"/>
</dbReference>
<evidence type="ECO:0000256" key="1">
    <source>
        <dbReference type="SAM" id="MobiDB-lite"/>
    </source>
</evidence>
<feature type="transmembrane region" description="Helical" evidence="2">
    <location>
        <begin position="385"/>
        <end position="405"/>
    </location>
</feature>
<keyword evidence="2" id="KW-0472">Membrane</keyword>
<evidence type="ECO:0000256" key="2">
    <source>
        <dbReference type="SAM" id="Phobius"/>
    </source>
</evidence>
<feature type="transmembrane region" description="Helical" evidence="2">
    <location>
        <begin position="760"/>
        <end position="782"/>
    </location>
</feature>
<dbReference type="PANTHER" id="PTHR38434">
    <property type="entry name" value="BLL2549 PROTEIN"/>
    <property type="match status" value="1"/>
</dbReference>
<feature type="transmembrane region" description="Helical" evidence="2">
    <location>
        <begin position="326"/>
        <end position="347"/>
    </location>
</feature>
<dbReference type="Proteomes" id="UP000272706">
    <property type="component" value="Unassembled WGS sequence"/>
</dbReference>
<feature type="transmembrane region" description="Helical" evidence="2">
    <location>
        <begin position="6"/>
        <end position="23"/>
    </location>
</feature>
<feature type="transmembrane region" description="Helical" evidence="2">
    <location>
        <begin position="515"/>
        <end position="535"/>
    </location>
</feature>
<feature type="transmembrane region" description="Helical" evidence="2">
    <location>
        <begin position="722"/>
        <end position="740"/>
    </location>
</feature>